<evidence type="ECO:0000256" key="9">
    <source>
        <dbReference type="SAM" id="Phobius"/>
    </source>
</evidence>
<dbReference type="EMBL" id="CP044232">
    <property type="protein sequence ID" value="QEW02967.1"/>
    <property type="molecule type" value="Genomic_DNA"/>
</dbReference>
<evidence type="ECO:0000256" key="3">
    <source>
        <dbReference type="ARBA" id="ARBA00022448"/>
    </source>
</evidence>
<feature type="compositionally biased region" description="Low complexity" evidence="8">
    <location>
        <begin position="1"/>
        <end position="38"/>
    </location>
</feature>
<dbReference type="Pfam" id="PF01032">
    <property type="entry name" value="FecCD"/>
    <property type="match status" value="1"/>
</dbReference>
<feature type="compositionally biased region" description="Basic residues" evidence="8">
    <location>
        <begin position="109"/>
        <end position="120"/>
    </location>
</feature>
<keyword evidence="11" id="KW-1185">Reference proteome</keyword>
<dbReference type="SUPFAM" id="SSF81345">
    <property type="entry name" value="ABC transporter involved in vitamin B12 uptake, BtuC"/>
    <property type="match status" value="1"/>
</dbReference>
<evidence type="ECO:0000256" key="4">
    <source>
        <dbReference type="ARBA" id="ARBA00022475"/>
    </source>
</evidence>
<keyword evidence="6 9" id="KW-1133">Transmembrane helix</keyword>
<accession>A0A5J6L3F7</accession>
<feature type="transmembrane region" description="Helical" evidence="9">
    <location>
        <begin position="215"/>
        <end position="232"/>
    </location>
</feature>
<dbReference type="PROSITE" id="PS51257">
    <property type="entry name" value="PROKAR_LIPOPROTEIN"/>
    <property type="match status" value="1"/>
</dbReference>
<dbReference type="Gene3D" id="1.10.3470.10">
    <property type="entry name" value="ABC transporter involved in vitamin B12 uptake, BtuC"/>
    <property type="match status" value="1"/>
</dbReference>
<gene>
    <name evidence="10" type="ORF">F6J85_07530</name>
</gene>
<keyword evidence="3" id="KW-0813">Transport</keyword>
<evidence type="ECO:0000256" key="2">
    <source>
        <dbReference type="ARBA" id="ARBA00007935"/>
    </source>
</evidence>
<evidence type="ECO:0000313" key="11">
    <source>
        <dbReference type="Proteomes" id="UP000325516"/>
    </source>
</evidence>
<feature type="compositionally biased region" description="Low complexity" evidence="8">
    <location>
        <begin position="49"/>
        <end position="58"/>
    </location>
</feature>
<evidence type="ECO:0000256" key="7">
    <source>
        <dbReference type="ARBA" id="ARBA00023136"/>
    </source>
</evidence>
<feature type="region of interest" description="Disordered" evidence="8">
    <location>
        <begin position="1"/>
        <end position="121"/>
    </location>
</feature>
<feature type="compositionally biased region" description="Polar residues" evidence="8">
    <location>
        <begin position="63"/>
        <end position="77"/>
    </location>
</feature>
<feature type="transmembrane region" description="Helical" evidence="9">
    <location>
        <begin position="390"/>
        <end position="412"/>
    </location>
</feature>
<dbReference type="Proteomes" id="UP000325516">
    <property type="component" value="Chromosome"/>
</dbReference>
<dbReference type="FunFam" id="1.10.3470.10:FF:000001">
    <property type="entry name" value="Vitamin B12 ABC transporter permease BtuC"/>
    <property type="match status" value="1"/>
</dbReference>
<evidence type="ECO:0000256" key="1">
    <source>
        <dbReference type="ARBA" id="ARBA00004651"/>
    </source>
</evidence>
<name>A0A5J6L3F7_9MICO</name>
<feature type="compositionally biased region" description="Basic residues" evidence="8">
    <location>
        <begin position="39"/>
        <end position="48"/>
    </location>
</feature>
<dbReference type="PANTHER" id="PTHR30472:SF1">
    <property type="entry name" value="FE(3+) DICITRATE TRANSPORT SYSTEM PERMEASE PROTEIN FECC-RELATED"/>
    <property type="match status" value="1"/>
</dbReference>
<comment type="subcellular location">
    <subcellularLocation>
        <location evidence="1">Cell membrane</location>
        <topology evidence="1">Multi-pass membrane protein</topology>
    </subcellularLocation>
</comment>
<reference evidence="11" key="1">
    <citation type="submission" date="2019-09" db="EMBL/GenBank/DDBJ databases">
        <title>Mumia zhuanghuii sp. nov. isolated from the intestinal contents of plateau pika (Ochotona curzoniae) in the Qinghai-Tibet plateau of China.</title>
        <authorList>
            <person name="Tian Z."/>
        </authorList>
    </citation>
    <scope>NUCLEOTIDE SEQUENCE [LARGE SCALE GENOMIC DNA]</scope>
    <source>
        <strain evidence="11">L-031</strain>
    </source>
</reference>
<evidence type="ECO:0000256" key="5">
    <source>
        <dbReference type="ARBA" id="ARBA00022692"/>
    </source>
</evidence>
<evidence type="ECO:0000256" key="8">
    <source>
        <dbReference type="SAM" id="MobiDB-lite"/>
    </source>
</evidence>
<organism evidence="10 11">
    <name type="scientific">Microbacterium lushaniae</name>
    <dbReference type="NCBI Taxonomy" id="2614639"/>
    <lineage>
        <taxon>Bacteria</taxon>
        <taxon>Bacillati</taxon>
        <taxon>Actinomycetota</taxon>
        <taxon>Actinomycetes</taxon>
        <taxon>Micrococcales</taxon>
        <taxon>Microbacteriaceae</taxon>
        <taxon>Microbacterium</taxon>
    </lineage>
</organism>
<dbReference type="InterPro" id="IPR037294">
    <property type="entry name" value="ABC_BtuC-like"/>
</dbReference>
<feature type="transmembrane region" description="Helical" evidence="9">
    <location>
        <begin position="349"/>
        <end position="369"/>
    </location>
</feature>
<keyword evidence="7 9" id="KW-0472">Membrane</keyword>
<sequence length="486" mass="50178">MRRCCSPTSTRPTSARSASTPATTPAPASSWTTACRCRASSRRSRRVPRSSTSPSAPRKPIASPTSTCSSRTATPRANWSRGCRPTRCSPRSPPSPRAASRCSRTAPPSRRRPTPPRCRSRGVCASTSRCWPLPSARTVTALQRTAPLPDTAPLRRPAAVRLLWLAVLVGIVLVLMLASVAFGTRPVSVAEVWSALTGTVDGVGEGAVIARLPRTVLGLVVGAALAVSGMTMQAVTRNPLADPGILGVSGGAALAVVIGIAFFGLSHPYGYLAFATAGAAAAAVFVYAVGSLGRGGATPLKLALAGAAITAAFTSLVSAILLPRVDLLETFRFWQIGGIGGATWDRIGAILPAFALGILVCVLTARGMNSLALGDDMATGLGEHVARTRLIASAGAVVLCAAATAIAGPIAFVGLVIPHLCRLLVGTDHRWLLPYCALAGAALLLLADIVGRVIARPTEIEVGIITALIGAPVFIAIVRRQKVREL</sequence>
<feature type="transmembrane region" description="Helical" evidence="9">
    <location>
        <begin position="271"/>
        <end position="290"/>
    </location>
</feature>
<protein>
    <submittedName>
        <fullName evidence="10">Iron ABC transporter permease</fullName>
    </submittedName>
</protein>
<feature type="transmembrane region" description="Helical" evidence="9">
    <location>
        <begin position="432"/>
        <end position="450"/>
    </location>
</feature>
<dbReference type="InterPro" id="IPR000522">
    <property type="entry name" value="ABC_transptr_permease_BtuC"/>
</dbReference>
<comment type="similarity">
    <text evidence="2">Belongs to the binding-protein-dependent transport system permease family. FecCD subfamily.</text>
</comment>
<dbReference type="AlphaFoldDB" id="A0A5J6L3F7"/>
<keyword evidence="5 9" id="KW-0812">Transmembrane</keyword>
<feature type="transmembrane region" description="Helical" evidence="9">
    <location>
        <begin position="302"/>
        <end position="322"/>
    </location>
</feature>
<feature type="compositionally biased region" description="Low complexity" evidence="8">
    <location>
        <begin position="97"/>
        <end position="108"/>
    </location>
</feature>
<evidence type="ECO:0000256" key="6">
    <source>
        <dbReference type="ARBA" id="ARBA00022989"/>
    </source>
</evidence>
<keyword evidence="4" id="KW-1003">Cell membrane</keyword>
<feature type="transmembrane region" description="Helical" evidence="9">
    <location>
        <begin position="162"/>
        <end position="182"/>
    </location>
</feature>
<proteinExistence type="inferred from homology"/>
<evidence type="ECO:0000313" key="10">
    <source>
        <dbReference type="EMBL" id="QEW02967.1"/>
    </source>
</evidence>
<dbReference type="GO" id="GO:0033214">
    <property type="term" value="P:siderophore-iron import into cell"/>
    <property type="evidence" value="ECO:0007669"/>
    <property type="project" value="TreeGrafter"/>
</dbReference>
<dbReference type="KEGG" id="mlz:F6J85_07530"/>
<dbReference type="GO" id="GO:0005886">
    <property type="term" value="C:plasma membrane"/>
    <property type="evidence" value="ECO:0007669"/>
    <property type="project" value="UniProtKB-SubCell"/>
</dbReference>
<feature type="transmembrane region" description="Helical" evidence="9">
    <location>
        <begin position="244"/>
        <end position="265"/>
    </location>
</feature>
<dbReference type="CDD" id="cd06550">
    <property type="entry name" value="TM_ABC_iron-siderophores_like"/>
    <property type="match status" value="1"/>
</dbReference>
<dbReference type="PANTHER" id="PTHR30472">
    <property type="entry name" value="FERRIC ENTEROBACTIN TRANSPORT SYSTEM PERMEASE PROTEIN"/>
    <property type="match status" value="1"/>
</dbReference>
<dbReference type="GO" id="GO:0022857">
    <property type="term" value="F:transmembrane transporter activity"/>
    <property type="evidence" value="ECO:0007669"/>
    <property type="project" value="InterPro"/>
</dbReference>
<feature type="transmembrane region" description="Helical" evidence="9">
    <location>
        <begin position="462"/>
        <end position="479"/>
    </location>
</feature>